<evidence type="ECO:0000313" key="1">
    <source>
        <dbReference type="EMBL" id="KAI5653533.1"/>
    </source>
</evidence>
<organism evidence="1 2">
    <name type="scientific">Catharanthus roseus</name>
    <name type="common">Madagascar periwinkle</name>
    <name type="synonym">Vinca rosea</name>
    <dbReference type="NCBI Taxonomy" id="4058"/>
    <lineage>
        <taxon>Eukaryota</taxon>
        <taxon>Viridiplantae</taxon>
        <taxon>Streptophyta</taxon>
        <taxon>Embryophyta</taxon>
        <taxon>Tracheophyta</taxon>
        <taxon>Spermatophyta</taxon>
        <taxon>Magnoliopsida</taxon>
        <taxon>eudicotyledons</taxon>
        <taxon>Gunneridae</taxon>
        <taxon>Pentapetalae</taxon>
        <taxon>asterids</taxon>
        <taxon>lamiids</taxon>
        <taxon>Gentianales</taxon>
        <taxon>Apocynaceae</taxon>
        <taxon>Rauvolfioideae</taxon>
        <taxon>Vinceae</taxon>
        <taxon>Catharanthinae</taxon>
        <taxon>Catharanthus</taxon>
    </lineage>
</organism>
<name>A0ACB9ZY11_CATRO</name>
<evidence type="ECO:0000313" key="2">
    <source>
        <dbReference type="Proteomes" id="UP001060085"/>
    </source>
</evidence>
<comment type="caution">
    <text evidence="1">The sequence shown here is derived from an EMBL/GenBank/DDBJ whole genome shotgun (WGS) entry which is preliminary data.</text>
</comment>
<sequence length="228" mass="25508">MLRLRPITHNRVEAYRCGLVVFKISLFSSSVPRMISSKSKNDEKETKNGVKTTKTEAIGKKATPTTHGRGEKRLSSKDPKTYITNKPCSKEIGENIICIQINTILVGEINWELIGVVIMKEDNNNPPLHPGFQNRSLDQNPLSPSPSLEDLVSKYVNSANNGLKGMEEVQRSKTPSLRNMENQIGKLTRMIMENPPINELTEDARTVTLRSERELALIPIVEKDVGTT</sequence>
<protein>
    <submittedName>
        <fullName evidence="1">Uncharacterized protein</fullName>
    </submittedName>
</protein>
<accession>A0ACB9ZY11</accession>
<keyword evidence="2" id="KW-1185">Reference proteome</keyword>
<reference evidence="2" key="1">
    <citation type="journal article" date="2023" name="Nat. Plants">
        <title>Single-cell RNA sequencing provides a high-resolution roadmap for understanding the multicellular compartmentation of specialized metabolism.</title>
        <authorList>
            <person name="Sun S."/>
            <person name="Shen X."/>
            <person name="Li Y."/>
            <person name="Li Y."/>
            <person name="Wang S."/>
            <person name="Li R."/>
            <person name="Zhang H."/>
            <person name="Shen G."/>
            <person name="Guo B."/>
            <person name="Wei J."/>
            <person name="Xu J."/>
            <person name="St-Pierre B."/>
            <person name="Chen S."/>
            <person name="Sun C."/>
        </authorList>
    </citation>
    <scope>NUCLEOTIDE SEQUENCE [LARGE SCALE GENOMIC DNA]</scope>
</reference>
<dbReference type="Proteomes" id="UP001060085">
    <property type="component" value="Linkage Group LG07"/>
</dbReference>
<proteinExistence type="predicted"/>
<gene>
    <name evidence="1" type="ORF">M9H77_30720</name>
</gene>
<dbReference type="EMBL" id="CM044707">
    <property type="protein sequence ID" value="KAI5653533.1"/>
    <property type="molecule type" value="Genomic_DNA"/>
</dbReference>